<dbReference type="PANTHER" id="PTHR13710:SF153">
    <property type="entry name" value="RECQ-LIKE DNA HELICASE BLM"/>
    <property type="match status" value="1"/>
</dbReference>
<evidence type="ECO:0000256" key="3">
    <source>
        <dbReference type="ARBA" id="ARBA00023235"/>
    </source>
</evidence>
<evidence type="ECO:0000313" key="6">
    <source>
        <dbReference type="EMBL" id="CAH3162384.1"/>
    </source>
</evidence>
<dbReference type="PANTHER" id="PTHR13710">
    <property type="entry name" value="DNA HELICASE RECQ FAMILY MEMBER"/>
    <property type="match status" value="1"/>
</dbReference>
<dbReference type="Gene3D" id="3.40.50.300">
    <property type="entry name" value="P-loop containing nucleotide triphosphate hydrolases"/>
    <property type="match status" value="1"/>
</dbReference>
<evidence type="ECO:0000256" key="4">
    <source>
        <dbReference type="ARBA" id="ARBA00023242"/>
    </source>
</evidence>
<dbReference type="PROSITE" id="PS51192">
    <property type="entry name" value="HELICASE_ATP_BIND_1"/>
    <property type="match status" value="1"/>
</dbReference>
<evidence type="ECO:0000313" key="7">
    <source>
        <dbReference type="Proteomes" id="UP001159405"/>
    </source>
</evidence>
<proteinExistence type="inferred from homology"/>
<dbReference type="InterPro" id="IPR027417">
    <property type="entry name" value="P-loop_NTPase"/>
</dbReference>
<evidence type="ECO:0000256" key="2">
    <source>
        <dbReference type="ARBA" id="ARBA00023125"/>
    </source>
</evidence>
<dbReference type="SUPFAM" id="SSF52540">
    <property type="entry name" value="P-loop containing nucleoside triphosphate hydrolases"/>
    <property type="match status" value="1"/>
</dbReference>
<keyword evidence="7" id="KW-1185">Reference proteome</keyword>
<evidence type="ECO:0000259" key="5">
    <source>
        <dbReference type="PROSITE" id="PS51192"/>
    </source>
</evidence>
<gene>
    <name evidence="6" type="ORF">PLOB_00005257</name>
</gene>
<comment type="similarity">
    <text evidence="1">Belongs to the helicase family. RecQ subfamily.</text>
</comment>
<keyword evidence="3" id="KW-0413">Isomerase</keyword>
<name>A0ABN8QDB7_9CNID</name>
<accession>A0ABN8QDB7</accession>
<evidence type="ECO:0000256" key="1">
    <source>
        <dbReference type="ARBA" id="ARBA00005446"/>
    </source>
</evidence>
<reference evidence="6 7" key="1">
    <citation type="submission" date="2022-05" db="EMBL/GenBank/DDBJ databases">
        <authorList>
            <consortium name="Genoscope - CEA"/>
            <person name="William W."/>
        </authorList>
    </citation>
    <scope>NUCLEOTIDE SEQUENCE [LARGE SCALE GENOMIC DNA]</scope>
</reference>
<feature type="domain" description="Helicase ATP-binding" evidence="5">
    <location>
        <begin position="35"/>
        <end position="160"/>
    </location>
</feature>
<dbReference type="Proteomes" id="UP001159405">
    <property type="component" value="Unassembled WGS sequence"/>
</dbReference>
<sequence length="160" mass="17848">MAACNVDFDNAVNYALNLLKSSDLVLKREQKEALHAVCVEKRDCLCVLPTGFGKSLIFQLDPSTLDYLTKVNNSCVLVVSPLNAIISDQIEKLQSRGIGVKVFKQGYQGVVTTIDDDVKFIYGHAKVFAENDSVKGLLRSPFKDRIKTIVIDEAHFIIQW</sequence>
<dbReference type="Pfam" id="PF00270">
    <property type="entry name" value="DEAD"/>
    <property type="match status" value="1"/>
</dbReference>
<dbReference type="EMBL" id="CALNXK010000123">
    <property type="protein sequence ID" value="CAH3162384.1"/>
    <property type="molecule type" value="Genomic_DNA"/>
</dbReference>
<dbReference type="InterPro" id="IPR011545">
    <property type="entry name" value="DEAD/DEAH_box_helicase_dom"/>
</dbReference>
<dbReference type="InterPro" id="IPR014001">
    <property type="entry name" value="Helicase_ATP-bd"/>
</dbReference>
<organism evidence="6 7">
    <name type="scientific">Porites lobata</name>
    <dbReference type="NCBI Taxonomy" id="104759"/>
    <lineage>
        <taxon>Eukaryota</taxon>
        <taxon>Metazoa</taxon>
        <taxon>Cnidaria</taxon>
        <taxon>Anthozoa</taxon>
        <taxon>Hexacorallia</taxon>
        <taxon>Scleractinia</taxon>
        <taxon>Fungiina</taxon>
        <taxon>Poritidae</taxon>
        <taxon>Porites</taxon>
    </lineage>
</organism>
<keyword evidence="2" id="KW-0238">DNA-binding</keyword>
<keyword evidence="4" id="KW-0539">Nucleus</keyword>
<protein>
    <recommendedName>
        <fullName evidence="5">Helicase ATP-binding domain-containing protein</fullName>
    </recommendedName>
</protein>
<comment type="caution">
    <text evidence="6">The sequence shown here is derived from an EMBL/GenBank/DDBJ whole genome shotgun (WGS) entry which is preliminary data.</text>
</comment>